<name>A0A149U4E8_9PROT</name>
<evidence type="ECO:0000313" key="2">
    <source>
        <dbReference type="Proteomes" id="UP000075360"/>
    </source>
</evidence>
<dbReference type="EMBL" id="LHZU01000117">
    <property type="protein sequence ID" value="KXV60252.1"/>
    <property type="molecule type" value="Genomic_DNA"/>
</dbReference>
<reference evidence="1 2" key="1">
    <citation type="submission" date="2015-06" db="EMBL/GenBank/DDBJ databases">
        <title>Improved classification and identification of acetic acid bacteria using matrix-assisted laser desorption/ionization time-of-flight mass spectrometry; Gluconobacter nephelii and Gluconobacter uchimurae are later heterotypic synonyms of Gluconobacter japonicus and Gluconobacter oxydans, respectively.</title>
        <authorList>
            <person name="Li L."/>
            <person name="Cleenwerck I."/>
            <person name="De Vuyst L."/>
            <person name="Vandamme P."/>
        </authorList>
    </citation>
    <scope>NUCLEOTIDE SEQUENCE [LARGE SCALE GENOMIC DNA]</scope>
    <source>
        <strain evidence="1 2">LMG 23690</strain>
    </source>
</reference>
<protein>
    <submittedName>
        <fullName evidence="1">Uncharacterized protein</fullName>
    </submittedName>
</protein>
<dbReference type="PATRIC" id="fig|446692.4.peg.3157"/>
<sequence length="184" mass="19532">MLRRSGIGEELGMTDKPTGVFVRLPLSDAHVLTLLDAYTGGKETTNTKMQDALLDIGTPVTGGELEVYHAPTVISKNGAECIPLVRQSDALAKLAEKNAEIAAANERCADTLQGLVYARAQLVQQDAEIANLRAPGSRLLNMIDGINPDWSNGVTDITGSIDEGDVIAGGIIDDFRKAMKGQKA</sequence>
<comment type="caution">
    <text evidence="1">The sequence shown here is derived from an EMBL/GenBank/DDBJ whole genome shotgun (WGS) entry which is preliminary data.</text>
</comment>
<organism evidence="1 2">
    <name type="scientific">Acetobacter senegalensis</name>
    <dbReference type="NCBI Taxonomy" id="446692"/>
    <lineage>
        <taxon>Bacteria</taxon>
        <taxon>Pseudomonadati</taxon>
        <taxon>Pseudomonadota</taxon>
        <taxon>Alphaproteobacteria</taxon>
        <taxon>Acetobacterales</taxon>
        <taxon>Acetobacteraceae</taxon>
        <taxon>Acetobacter</taxon>
    </lineage>
</organism>
<gene>
    <name evidence="1" type="ORF">AD948_05740</name>
</gene>
<evidence type="ECO:0000313" key="1">
    <source>
        <dbReference type="EMBL" id="KXV60252.1"/>
    </source>
</evidence>
<dbReference type="Proteomes" id="UP000075360">
    <property type="component" value="Unassembled WGS sequence"/>
</dbReference>
<dbReference type="AlphaFoldDB" id="A0A149U4E8"/>
<accession>A0A149U4E8</accession>
<proteinExistence type="predicted"/>